<dbReference type="GO" id="GO:0005085">
    <property type="term" value="F:guanyl-nucleotide exchange factor activity"/>
    <property type="evidence" value="ECO:0007669"/>
    <property type="project" value="TreeGrafter"/>
</dbReference>
<protein>
    <recommendedName>
        <fullName evidence="2">PDZ domain-containing protein</fullName>
    </recommendedName>
</protein>
<dbReference type="PROSITE" id="PS50106">
    <property type="entry name" value="PDZ"/>
    <property type="match status" value="1"/>
</dbReference>
<dbReference type="GO" id="GO:0005737">
    <property type="term" value="C:cytoplasm"/>
    <property type="evidence" value="ECO:0007669"/>
    <property type="project" value="TreeGrafter"/>
</dbReference>
<dbReference type="RefSeq" id="XP_009172333.1">
    <property type="nucleotide sequence ID" value="XM_009174069.1"/>
</dbReference>
<dbReference type="Proteomes" id="UP000054324">
    <property type="component" value="Unassembled WGS sequence"/>
</dbReference>
<feature type="compositionally biased region" description="Low complexity" evidence="1">
    <location>
        <begin position="72"/>
        <end position="93"/>
    </location>
</feature>
<dbReference type="PANTHER" id="PTHR45872:SF2">
    <property type="entry name" value="RHO GUANINE NUCLEOTIDE EXCHANGE FACTOR 2, ISOFORM D"/>
    <property type="match status" value="1"/>
</dbReference>
<evidence type="ECO:0000259" key="2">
    <source>
        <dbReference type="PROSITE" id="PS50106"/>
    </source>
</evidence>
<feature type="compositionally biased region" description="Polar residues" evidence="1">
    <location>
        <begin position="13"/>
        <end position="27"/>
    </location>
</feature>
<dbReference type="PANTHER" id="PTHR45872">
    <property type="entry name" value="RHO GUANINE NUCLEOTIDE EXCHANGE FACTOR 2, ISOFORM D"/>
    <property type="match status" value="1"/>
</dbReference>
<dbReference type="STRING" id="6198.A0A074Z9Y2"/>
<gene>
    <name evidence="3" type="ORF">T265_14527</name>
</gene>
<dbReference type="CTD" id="20328693"/>
<evidence type="ECO:0000256" key="1">
    <source>
        <dbReference type="SAM" id="MobiDB-lite"/>
    </source>
</evidence>
<dbReference type="KEGG" id="ovi:T265_14527"/>
<dbReference type="GeneID" id="20328693"/>
<feature type="compositionally biased region" description="Basic and acidic residues" evidence="1">
    <location>
        <begin position="28"/>
        <end position="40"/>
    </location>
</feature>
<organism evidence="3 4">
    <name type="scientific">Opisthorchis viverrini</name>
    <name type="common">Southeast Asian liver fluke</name>
    <dbReference type="NCBI Taxonomy" id="6198"/>
    <lineage>
        <taxon>Eukaryota</taxon>
        <taxon>Metazoa</taxon>
        <taxon>Spiralia</taxon>
        <taxon>Lophotrochozoa</taxon>
        <taxon>Platyhelminthes</taxon>
        <taxon>Trematoda</taxon>
        <taxon>Digenea</taxon>
        <taxon>Opisthorchiida</taxon>
        <taxon>Opisthorchiata</taxon>
        <taxon>Opisthorchiidae</taxon>
        <taxon>Opisthorchis</taxon>
    </lineage>
</organism>
<feature type="region of interest" description="Disordered" evidence="1">
    <location>
        <begin position="1"/>
        <end position="94"/>
    </location>
</feature>
<evidence type="ECO:0000313" key="4">
    <source>
        <dbReference type="Proteomes" id="UP000054324"/>
    </source>
</evidence>
<feature type="non-terminal residue" evidence="3">
    <location>
        <position position="319"/>
    </location>
</feature>
<dbReference type="InterPro" id="IPR036034">
    <property type="entry name" value="PDZ_sf"/>
</dbReference>
<reference evidence="3 4" key="1">
    <citation type="submission" date="2013-11" db="EMBL/GenBank/DDBJ databases">
        <title>Opisthorchis viverrini - life in the bile duct.</title>
        <authorList>
            <person name="Young N.D."/>
            <person name="Nagarajan N."/>
            <person name="Lin S.J."/>
            <person name="Korhonen P.K."/>
            <person name="Jex A.R."/>
            <person name="Hall R.S."/>
            <person name="Safavi-Hemami H."/>
            <person name="Kaewkong W."/>
            <person name="Bertrand D."/>
            <person name="Gao S."/>
            <person name="Seet Q."/>
            <person name="Wongkham S."/>
            <person name="Teh B.T."/>
            <person name="Wongkham C."/>
            <person name="Intapan P.M."/>
            <person name="Maleewong W."/>
            <person name="Yang X."/>
            <person name="Hu M."/>
            <person name="Wang Z."/>
            <person name="Hofmann A."/>
            <person name="Sternberg P.W."/>
            <person name="Tan P."/>
            <person name="Wang J."/>
            <person name="Gasser R.B."/>
        </authorList>
    </citation>
    <scope>NUCLEOTIDE SEQUENCE [LARGE SCALE GENOMIC DNA]</scope>
</reference>
<feature type="region of interest" description="Disordered" evidence="1">
    <location>
        <begin position="217"/>
        <end position="319"/>
    </location>
</feature>
<dbReference type="AlphaFoldDB" id="A0A074Z9Y2"/>
<feature type="compositionally biased region" description="Basic residues" evidence="1">
    <location>
        <begin position="245"/>
        <end position="255"/>
    </location>
</feature>
<sequence>EKSNNIHALRSPEGTQETIRQPQTTEPSFDKHVSLEEPSTKARIVKRPVYGDTIKPFGGSLPDSVFASEPDNSTNSSYSTANSSPPNNSPTTSLIEDDTENVLMSSIPTNHSLFWPQSVDSSETGVAVPTSVAYLQVAFERDATGYGIRVCGFKPVSVHSVREGGSADLAGVQAGDQIIKVNGLSVEDMPHDDVVKQIRAKPTVCFLLRRQRYGRAQSAGSLDEHETPKPFRLLTANEDPVLRTQSRRFQSKRRSSRESTKGVSGTAAAIKRRSRMAVSLVEPLESGDVSPRMESVSDSAEQYTDEDLEPPRRASVESL</sequence>
<keyword evidence="4" id="KW-1185">Reference proteome</keyword>
<dbReference type="SMART" id="SM00228">
    <property type="entry name" value="PDZ"/>
    <property type="match status" value="1"/>
</dbReference>
<dbReference type="GO" id="GO:0007186">
    <property type="term" value="P:G protein-coupled receptor signaling pathway"/>
    <property type="evidence" value="ECO:0007669"/>
    <property type="project" value="TreeGrafter"/>
</dbReference>
<dbReference type="Gene3D" id="2.30.42.10">
    <property type="match status" value="1"/>
</dbReference>
<evidence type="ECO:0000313" key="3">
    <source>
        <dbReference type="EMBL" id="KER23928.1"/>
    </source>
</evidence>
<accession>A0A074Z9Y2</accession>
<dbReference type="EMBL" id="KL596829">
    <property type="protein sequence ID" value="KER23928.1"/>
    <property type="molecule type" value="Genomic_DNA"/>
</dbReference>
<dbReference type="Pfam" id="PF00595">
    <property type="entry name" value="PDZ"/>
    <property type="match status" value="1"/>
</dbReference>
<name>A0A074Z9Y2_OPIVI</name>
<proteinExistence type="predicted"/>
<dbReference type="GO" id="GO:0001664">
    <property type="term" value="F:G protein-coupled receptor binding"/>
    <property type="evidence" value="ECO:0007669"/>
    <property type="project" value="TreeGrafter"/>
</dbReference>
<dbReference type="InterPro" id="IPR001478">
    <property type="entry name" value="PDZ"/>
</dbReference>
<dbReference type="OrthoDB" id="6275046at2759"/>
<dbReference type="SUPFAM" id="SSF50156">
    <property type="entry name" value="PDZ domain-like"/>
    <property type="match status" value="1"/>
</dbReference>
<feature type="compositionally biased region" description="Basic and acidic residues" evidence="1">
    <location>
        <begin position="309"/>
        <end position="319"/>
    </location>
</feature>
<feature type="domain" description="PDZ" evidence="2">
    <location>
        <begin position="136"/>
        <end position="199"/>
    </location>
</feature>
<feature type="non-terminal residue" evidence="3">
    <location>
        <position position="1"/>
    </location>
</feature>